<evidence type="ECO:0000313" key="2">
    <source>
        <dbReference type="Proteomes" id="UP001500547"/>
    </source>
</evidence>
<accession>A0ABP9R0R0</accession>
<dbReference type="PANTHER" id="PTHR35279">
    <property type="match status" value="1"/>
</dbReference>
<name>A0ABP9R0R0_9RHOO</name>
<evidence type="ECO:0000313" key="1">
    <source>
        <dbReference type="EMBL" id="GAA5170299.1"/>
    </source>
</evidence>
<proteinExistence type="predicted"/>
<comment type="caution">
    <text evidence="1">The sequence shown here is derived from an EMBL/GenBank/DDBJ whole genome shotgun (WGS) entry which is preliminary data.</text>
</comment>
<dbReference type="Proteomes" id="UP001500547">
    <property type="component" value="Unassembled WGS sequence"/>
</dbReference>
<sequence>MHSHAMVPTPFDMGDGRLRIYLSFRDAGNISRVGFVDVDAANPLRVLRVSETPSLDIGEPGGFDDNGVLCTSVVRLDDGRLMMYYVGFELSTHIRYRLLTGAAISEDGEHFVRIKPTAILERSPAERYFRGGPFVMREQGIFRMWYVAGSSWLLLGGKQMPVYELRYLESEDGIHWPDQGETVLATGPDEHGFGRPWVVKEDARYQLHYSARKIALQSYRLGYAESADGIRWQRQDEQLGLDVSAEGWDSEAIMYSAVIRHGANEWLFYNGNNFGETGFGVALREPE</sequence>
<dbReference type="PANTHER" id="PTHR35279:SF1">
    <property type="entry name" value="ARABINANASE_LEVANSUCRASE_INVERTASE"/>
    <property type="match status" value="1"/>
</dbReference>
<gene>
    <name evidence="1" type="ORF">GCM10025770_33000</name>
</gene>
<keyword evidence="2" id="KW-1185">Reference proteome</keyword>
<dbReference type="EMBL" id="BAABLD010000017">
    <property type="protein sequence ID" value="GAA5170299.1"/>
    <property type="molecule type" value="Genomic_DNA"/>
</dbReference>
<dbReference type="Gene3D" id="2.115.10.20">
    <property type="entry name" value="Glycosyl hydrolase domain, family 43"/>
    <property type="match status" value="2"/>
</dbReference>
<protein>
    <submittedName>
        <fullName evidence="1">Uncharacterized protein</fullName>
    </submittedName>
</protein>
<dbReference type="SUPFAM" id="SSF75005">
    <property type="entry name" value="Arabinanase/levansucrase/invertase"/>
    <property type="match status" value="1"/>
</dbReference>
<organism evidence="1 2">
    <name type="scientific">Viridibacterium curvum</name>
    <dbReference type="NCBI Taxonomy" id="1101404"/>
    <lineage>
        <taxon>Bacteria</taxon>
        <taxon>Pseudomonadati</taxon>
        <taxon>Pseudomonadota</taxon>
        <taxon>Betaproteobacteria</taxon>
        <taxon>Rhodocyclales</taxon>
        <taxon>Rhodocyclaceae</taxon>
        <taxon>Viridibacterium</taxon>
    </lineage>
</organism>
<dbReference type="InterPro" id="IPR023296">
    <property type="entry name" value="Glyco_hydro_beta-prop_sf"/>
</dbReference>
<reference evidence="2" key="1">
    <citation type="journal article" date="2019" name="Int. J. Syst. Evol. Microbiol.">
        <title>The Global Catalogue of Microorganisms (GCM) 10K type strain sequencing project: providing services to taxonomists for standard genome sequencing and annotation.</title>
        <authorList>
            <consortium name="The Broad Institute Genomics Platform"/>
            <consortium name="The Broad Institute Genome Sequencing Center for Infectious Disease"/>
            <person name="Wu L."/>
            <person name="Ma J."/>
        </authorList>
    </citation>
    <scope>NUCLEOTIDE SEQUENCE [LARGE SCALE GENOMIC DNA]</scope>
    <source>
        <strain evidence="2">JCM 18715</strain>
    </source>
</reference>